<sequence>MSVPLSSKEQSLFKQVVQLYESKQYKRGIKTADQVLKKVPNHGDTQAMKALILNSQGKTEEAFDLAKLALKNAMKSNVCWHVYGLLYRSVKNYDEAIKAYKFALRLDPDSRQIQRDLSLLQAQTRDWKGLI</sequence>
<dbReference type="PROSITE" id="PS50005">
    <property type="entry name" value="TPR"/>
    <property type="match status" value="1"/>
</dbReference>
<feature type="repeat" description="TPR" evidence="1">
    <location>
        <begin position="77"/>
        <end position="110"/>
    </location>
</feature>
<feature type="non-terminal residue" evidence="2">
    <location>
        <position position="131"/>
    </location>
</feature>
<organism evidence="2 3">
    <name type="scientific">Aureobasidium melanogenum</name>
    <name type="common">Aureobasidium pullulans var. melanogenum</name>
    <dbReference type="NCBI Taxonomy" id="46634"/>
    <lineage>
        <taxon>Eukaryota</taxon>
        <taxon>Fungi</taxon>
        <taxon>Dikarya</taxon>
        <taxon>Ascomycota</taxon>
        <taxon>Pezizomycotina</taxon>
        <taxon>Dothideomycetes</taxon>
        <taxon>Dothideomycetidae</taxon>
        <taxon>Dothideales</taxon>
        <taxon>Saccotheciaceae</taxon>
        <taxon>Aureobasidium</taxon>
    </lineage>
</organism>
<dbReference type="InterPro" id="IPR011990">
    <property type="entry name" value="TPR-like_helical_dom_sf"/>
</dbReference>
<dbReference type="EMBL" id="JAHFXS010004306">
    <property type="protein sequence ID" value="KAG9956347.1"/>
    <property type="molecule type" value="Genomic_DNA"/>
</dbReference>
<dbReference type="Gene3D" id="1.25.40.1040">
    <property type="match status" value="1"/>
</dbReference>
<dbReference type="GO" id="GO:0031415">
    <property type="term" value="C:NatA complex"/>
    <property type="evidence" value="ECO:0007669"/>
    <property type="project" value="TreeGrafter"/>
</dbReference>
<gene>
    <name evidence="2" type="ORF">KCU98_g17452</name>
</gene>
<proteinExistence type="predicted"/>
<evidence type="ECO:0000313" key="3">
    <source>
        <dbReference type="Proteomes" id="UP000729357"/>
    </source>
</evidence>
<protein>
    <submittedName>
        <fullName evidence="2">N-terminal acetyltransferase A, auxiliary subunit</fullName>
    </submittedName>
</protein>
<reference evidence="2" key="2">
    <citation type="submission" date="2021-08" db="EMBL/GenBank/DDBJ databases">
        <authorList>
            <person name="Gostincar C."/>
            <person name="Sun X."/>
            <person name="Song Z."/>
            <person name="Gunde-Cimerman N."/>
        </authorList>
    </citation>
    <scope>NUCLEOTIDE SEQUENCE</scope>
    <source>
        <strain evidence="2">EXF-9298</strain>
    </source>
</reference>
<dbReference type="Pfam" id="PF12895">
    <property type="entry name" value="ANAPC3"/>
    <property type="match status" value="1"/>
</dbReference>
<name>A0A9P8F845_AURME</name>
<evidence type="ECO:0000256" key="1">
    <source>
        <dbReference type="PROSITE-ProRule" id="PRU00339"/>
    </source>
</evidence>
<dbReference type="PANTHER" id="PTHR22767">
    <property type="entry name" value="N-TERMINAL ACETYLTRANSFERASE-RELATED"/>
    <property type="match status" value="1"/>
</dbReference>
<accession>A0A9P8F845</accession>
<dbReference type="SUPFAM" id="SSF48452">
    <property type="entry name" value="TPR-like"/>
    <property type="match status" value="1"/>
</dbReference>
<comment type="caution">
    <text evidence="2">The sequence shown here is derived from an EMBL/GenBank/DDBJ whole genome shotgun (WGS) entry which is preliminary data.</text>
</comment>
<evidence type="ECO:0000313" key="2">
    <source>
        <dbReference type="EMBL" id="KAG9956347.1"/>
    </source>
</evidence>
<dbReference type="PANTHER" id="PTHR22767:SF2">
    <property type="entry name" value="N(ALPHA)-ACETYLTRANSFERASE 15_16, ISOFORM A"/>
    <property type="match status" value="1"/>
</dbReference>
<dbReference type="Proteomes" id="UP000729357">
    <property type="component" value="Unassembled WGS sequence"/>
</dbReference>
<reference evidence="2" key="1">
    <citation type="journal article" date="2021" name="J Fungi (Basel)">
        <title>Virulence traits and population genomics of the black yeast Aureobasidium melanogenum.</title>
        <authorList>
            <person name="Cernosa A."/>
            <person name="Sun X."/>
            <person name="Gostincar C."/>
            <person name="Fang C."/>
            <person name="Gunde-Cimerman N."/>
            <person name="Song Z."/>
        </authorList>
    </citation>
    <scope>NUCLEOTIDE SEQUENCE</scope>
    <source>
        <strain evidence="2">EXF-9298</strain>
    </source>
</reference>
<keyword evidence="3" id="KW-1185">Reference proteome</keyword>
<dbReference type="InterPro" id="IPR019734">
    <property type="entry name" value="TPR_rpt"/>
</dbReference>
<dbReference type="AlphaFoldDB" id="A0A9P8F845"/>
<keyword evidence="1" id="KW-0802">TPR repeat</keyword>